<evidence type="ECO:0000256" key="3">
    <source>
        <dbReference type="ARBA" id="ARBA00022692"/>
    </source>
</evidence>
<evidence type="ECO:0000256" key="8">
    <source>
        <dbReference type="ARBA" id="ARBA00023136"/>
    </source>
</evidence>
<accession>A0A2R7Y5Y7</accession>
<feature type="transmembrane region" description="Helical" evidence="9">
    <location>
        <begin position="572"/>
        <end position="595"/>
    </location>
</feature>
<dbReference type="AlphaFoldDB" id="A0A2R7Y5Y7"/>
<dbReference type="EC" id="7.1.3.1" evidence="9"/>
<comment type="caution">
    <text evidence="10">The sequence shown here is derived from an EMBL/GenBank/DDBJ whole genome shotgun (WGS) entry which is preliminary data.</text>
</comment>
<keyword evidence="8 9" id="KW-0472">Membrane</keyword>
<feature type="transmembrane region" description="Helical" evidence="9">
    <location>
        <begin position="276"/>
        <end position="297"/>
    </location>
</feature>
<dbReference type="Proteomes" id="UP000244066">
    <property type="component" value="Unassembled WGS sequence"/>
</dbReference>
<comment type="function">
    <text evidence="9">Proton pump that utilizes the energy of pyrophosphate hydrolysis as the driving force for proton movement across the membrane. Generates a proton motive force.</text>
</comment>
<comment type="catalytic activity">
    <reaction evidence="9">
        <text>diphosphate + H2O + H(+)(in) = 2 phosphate + 2 H(+)(out)</text>
        <dbReference type="Rhea" id="RHEA:13973"/>
        <dbReference type="ChEBI" id="CHEBI:15377"/>
        <dbReference type="ChEBI" id="CHEBI:15378"/>
        <dbReference type="ChEBI" id="CHEBI:33019"/>
        <dbReference type="ChEBI" id="CHEBI:43474"/>
        <dbReference type="EC" id="7.1.3.1"/>
    </reaction>
</comment>
<keyword evidence="9" id="KW-0375">Hydrogen ion transport</keyword>
<evidence type="ECO:0000256" key="4">
    <source>
        <dbReference type="ARBA" id="ARBA00022842"/>
    </source>
</evidence>
<evidence type="ECO:0000256" key="5">
    <source>
        <dbReference type="ARBA" id="ARBA00022967"/>
    </source>
</evidence>
<dbReference type="EMBL" id="NDWU01000006">
    <property type="protein sequence ID" value="PUA32924.1"/>
    <property type="molecule type" value="Genomic_DNA"/>
</dbReference>
<dbReference type="GO" id="GO:0012505">
    <property type="term" value="C:endomembrane system"/>
    <property type="evidence" value="ECO:0007669"/>
    <property type="project" value="UniProtKB-SubCell"/>
</dbReference>
<keyword evidence="5 9" id="KW-1278">Translocase</keyword>
<feature type="transmembrane region" description="Helical" evidence="9">
    <location>
        <begin position="6"/>
        <end position="25"/>
    </location>
</feature>
<dbReference type="InterPro" id="IPR004131">
    <property type="entry name" value="PPase-energised_H-pump"/>
</dbReference>
<dbReference type="GO" id="GO:0005886">
    <property type="term" value="C:plasma membrane"/>
    <property type="evidence" value="ECO:0007669"/>
    <property type="project" value="UniProtKB-SubCell"/>
</dbReference>
<feature type="transmembrane region" description="Helical" evidence="9">
    <location>
        <begin position="364"/>
        <end position="384"/>
    </location>
</feature>
<feature type="transmembrane region" description="Helical" evidence="9">
    <location>
        <begin position="219"/>
        <end position="238"/>
    </location>
</feature>
<dbReference type="PIRSF" id="PIRSF001265">
    <property type="entry name" value="H+-PPase"/>
    <property type="match status" value="1"/>
</dbReference>
<dbReference type="GO" id="GO:0004427">
    <property type="term" value="F:inorganic diphosphate phosphatase activity"/>
    <property type="evidence" value="ECO:0007669"/>
    <property type="project" value="UniProtKB-UniRule"/>
</dbReference>
<evidence type="ECO:0000313" key="10">
    <source>
        <dbReference type="EMBL" id="PUA32924.1"/>
    </source>
</evidence>
<feature type="transmembrane region" description="Helical" evidence="9">
    <location>
        <begin position="149"/>
        <end position="167"/>
    </location>
</feature>
<feature type="transmembrane region" description="Helical" evidence="9">
    <location>
        <begin position="492"/>
        <end position="515"/>
    </location>
</feature>
<feature type="transmembrane region" description="Helical" evidence="9">
    <location>
        <begin position="658"/>
        <end position="678"/>
    </location>
</feature>
<evidence type="ECO:0000313" key="11">
    <source>
        <dbReference type="Proteomes" id="UP000244066"/>
    </source>
</evidence>
<dbReference type="GO" id="GO:0009678">
    <property type="term" value="F:diphosphate hydrolysis-driven proton transmembrane transporter activity"/>
    <property type="evidence" value="ECO:0007669"/>
    <property type="project" value="UniProtKB-UniRule"/>
</dbReference>
<reference evidence="10 11" key="1">
    <citation type="submission" date="2017-04" db="EMBL/GenBank/DDBJ databases">
        <title>Draft Aigarchaeota genome from a New Zealand hot spring.</title>
        <authorList>
            <person name="Reysenbach A.-L."/>
            <person name="Donaho J.A."/>
            <person name="Gerhart J."/>
            <person name="Kelley J.F."/>
            <person name="Kouba K."/>
            <person name="Podar M."/>
            <person name="Stott M."/>
        </authorList>
    </citation>
    <scope>NUCLEOTIDE SEQUENCE [LARGE SCALE GENOMIC DNA]</scope>
    <source>
        <strain evidence="10">NZ13_MG1</strain>
    </source>
</reference>
<comment type="subunit">
    <text evidence="9">Homodimer.</text>
</comment>
<organism evidence="10 11">
    <name type="scientific">Candidatus Terraquivivens tikiterensis</name>
    <dbReference type="NCBI Taxonomy" id="1980982"/>
    <lineage>
        <taxon>Archaea</taxon>
        <taxon>Nitrososphaerota</taxon>
        <taxon>Candidatus Wolframiiraptoraceae</taxon>
        <taxon>Candidatus Terraquivivens</taxon>
    </lineage>
</organism>
<dbReference type="PANTHER" id="PTHR31998">
    <property type="entry name" value="K(+)-INSENSITIVE PYROPHOSPHATE-ENERGIZED PROTON PUMP"/>
    <property type="match status" value="1"/>
</dbReference>
<dbReference type="NCBIfam" id="TIGR01104">
    <property type="entry name" value="V_PPase"/>
    <property type="match status" value="1"/>
</dbReference>
<feature type="transmembrane region" description="Helical" evidence="9">
    <location>
        <begin position="303"/>
        <end position="322"/>
    </location>
</feature>
<dbReference type="GO" id="GO:0000287">
    <property type="term" value="F:magnesium ion binding"/>
    <property type="evidence" value="ECO:0007669"/>
    <property type="project" value="UniProtKB-UniRule"/>
</dbReference>
<comment type="cofactor">
    <cofactor evidence="9">
        <name>Mg(2+)</name>
        <dbReference type="ChEBI" id="CHEBI:18420"/>
    </cofactor>
</comment>
<comment type="caution">
    <text evidence="9">Lacks conserved residue(s) required for the propagation of feature annotation.</text>
</comment>
<evidence type="ECO:0000256" key="1">
    <source>
        <dbReference type="ARBA" id="ARBA00004127"/>
    </source>
</evidence>
<name>A0A2R7Y5Y7_9ARCH</name>
<dbReference type="HAMAP" id="MF_01129">
    <property type="entry name" value="PPase_energized_pump"/>
    <property type="match status" value="1"/>
</dbReference>
<evidence type="ECO:0000256" key="7">
    <source>
        <dbReference type="ARBA" id="ARBA00023065"/>
    </source>
</evidence>
<sequence>MVWLLPVSASVVSLCAALAFTAWVLRQNPGNEAMRNISSAVKTGALAFIKREYVTILPIAVALAVAIGLAAGYTNAIAFVVGAALSAVSGIVAILTTVSAAPRAAQATEKGLGYALSVAYRGGAVAGLTITAAALIAVTLLYALYPSPIAIAGVGVGASLIALFIRIGGGIYTKAADLGADLVGKIEAGIPEDDPRNPAVIADNVGDNIGDAAGMGSDIYESYIVTMLAAMLLGSLIGKAEFTAFPLMIGAVGLLASLVGTLTVTPRKVVSPMRPLTLSFAVAALIAVILNFFVSTFTFGWSSMAYALFASTLLGAVIVPTIQKITDYYTSYNYKPVRDVADSTKIGHSANILTGVAVGLRSTFPMALVIVVFMAASYFLTFYVTGESLMGIYSTAITTAAMLSLSGIVLSIDSFGPISDNAGGIVEMSGLGEENRRVTDQLDAVGNTTKATTKGFAIASAALAAIALIQAFQHEAWVLASSPGNPLSGKDFAYTLTNPALILGLLIGALLPFYVSSYLIRSVSAVASSLVEEVRRQFREIKGILEGIAKPDYARCIDIATKESLKQLFMPAFIVIVAPILVGIVLGPVAVAGLLMGSVLSGLYLAYQMANSGAAWDNAKKYLELMGLKKTPQHAVAVAGDLVGDPYKDTAGPALNTVIKLLNTVSIVFVSVFVGLLAF</sequence>
<feature type="transmembrane region" description="Helical" evidence="9">
    <location>
        <begin position="390"/>
        <end position="412"/>
    </location>
</feature>
<feature type="transmembrane region" description="Helical" evidence="9">
    <location>
        <begin position="77"/>
        <end position="101"/>
    </location>
</feature>
<feature type="transmembrane region" description="Helical" evidence="9">
    <location>
        <begin position="455"/>
        <end position="472"/>
    </location>
</feature>
<gene>
    <name evidence="9 10" type="primary">hppA</name>
    <name evidence="10" type="ORF">B9J98_03290</name>
</gene>
<feature type="transmembrane region" description="Helical" evidence="9">
    <location>
        <begin position="244"/>
        <end position="264"/>
    </location>
</feature>
<feature type="transmembrane region" description="Helical" evidence="9">
    <location>
        <begin position="53"/>
        <end position="71"/>
    </location>
</feature>
<keyword evidence="4 9" id="KW-0460">Magnesium</keyword>
<evidence type="ECO:0000256" key="2">
    <source>
        <dbReference type="ARBA" id="ARBA00022448"/>
    </source>
</evidence>
<evidence type="ECO:0000256" key="9">
    <source>
        <dbReference type="HAMAP-Rule" id="MF_01129"/>
    </source>
</evidence>
<feature type="transmembrane region" description="Helical" evidence="9">
    <location>
        <begin position="122"/>
        <end position="143"/>
    </location>
</feature>
<keyword evidence="9" id="KW-1003">Cell membrane</keyword>
<dbReference type="Pfam" id="PF03030">
    <property type="entry name" value="H_PPase"/>
    <property type="match status" value="1"/>
</dbReference>
<feature type="site" description="Determinant of potassium independence" evidence="9">
    <location>
        <position position="450"/>
    </location>
</feature>
<keyword evidence="3 9" id="KW-0812">Transmembrane</keyword>
<comment type="subcellular location">
    <subcellularLocation>
        <location evidence="9">Cell membrane</location>
        <topology evidence="9">Multi-pass membrane protein</topology>
    </subcellularLocation>
    <subcellularLocation>
        <location evidence="1">Endomembrane system</location>
        <topology evidence="1">Multi-pass membrane protein</topology>
    </subcellularLocation>
</comment>
<dbReference type="NCBIfam" id="NF001960">
    <property type="entry name" value="PRK00733.3-5"/>
    <property type="match status" value="1"/>
</dbReference>
<keyword evidence="7 9" id="KW-0406">Ion transport</keyword>
<comment type="similarity">
    <text evidence="9">Belongs to the H(+)-translocating pyrophosphatase (TC 3.A.10) family. K(+)-insensitive subfamily.</text>
</comment>
<keyword evidence="2 9" id="KW-0813">Transport</keyword>
<keyword evidence="6 9" id="KW-1133">Transmembrane helix</keyword>
<protein>
    <recommendedName>
        <fullName evidence="9">K(+)-insensitive pyrophosphate-energized proton pump</fullName>
        <ecNumber evidence="9">7.1.3.1</ecNumber>
    </recommendedName>
    <alternativeName>
        <fullName evidence="9">Membrane-bound proton-translocating pyrophosphatase</fullName>
    </alternativeName>
    <alternativeName>
        <fullName evidence="9">Pyrophosphate-energized inorganic pyrophosphatase</fullName>
        <shortName evidence="9">H(+)-PPase</shortName>
    </alternativeName>
</protein>
<evidence type="ECO:0000256" key="6">
    <source>
        <dbReference type="ARBA" id="ARBA00022989"/>
    </source>
</evidence>
<proteinExistence type="inferred from homology"/>